<evidence type="ECO:0000313" key="2">
    <source>
        <dbReference type="EMBL" id="GLK07974.1"/>
    </source>
</evidence>
<feature type="region of interest" description="Disordered" evidence="1">
    <location>
        <begin position="1"/>
        <end position="44"/>
    </location>
</feature>
<keyword evidence="3" id="KW-1185">Reference proteome</keyword>
<dbReference type="EMBL" id="BSEV01000002">
    <property type="protein sequence ID" value="GLK07974.1"/>
    <property type="molecule type" value="Genomic_DNA"/>
</dbReference>
<proteinExistence type="predicted"/>
<comment type="caution">
    <text evidence="2">The sequence shown here is derived from an EMBL/GenBank/DDBJ whole genome shotgun (WGS) entry which is preliminary data.</text>
</comment>
<gene>
    <name evidence="2" type="ORF">GCM10017600_13790</name>
</gene>
<accession>A0A9W6MB56</accession>
<evidence type="ECO:0000256" key="1">
    <source>
        <dbReference type="SAM" id="MobiDB-lite"/>
    </source>
</evidence>
<reference evidence="2" key="2">
    <citation type="submission" date="2023-01" db="EMBL/GenBank/DDBJ databases">
        <authorList>
            <person name="Sun Q."/>
            <person name="Evtushenko L."/>
        </authorList>
    </citation>
    <scope>NUCLEOTIDE SEQUENCE</scope>
    <source>
        <strain evidence="2">VKM Ac-2007</strain>
    </source>
</reference>
<sequence length="59" mass="6214">MGFLKCQNAEESLVGGGKPESETVRGSRTPDGAGGREGWRGLRAGPERFLGESLNLPVV</sequence>
<name>A0A9W6MB56_9ACTN</name>
<protein>
    <submittedName>
        <fullName evidence="2">Uncharacterized protein</fullName>
    </submittedName>
</protein>
<reference evidence="2" key="1">
    <citation type="journal article" date="2014" name="Int. J. Syst. Evol. Microbiol.">
        <title>Complete genome sequence of Corynebacterium casei LMG S-19264T (=DSM 44701T), isolated from a smear-ripened cheese.</title>
        <authorList>
            <consortium name="US DOE Joint Genome Institute (JGI-PGF)"/>
            <person name="Walter F."/>
            <person name="Albersmeier A."/>
            <person name="Kalinowski J."/>
            <person name="Ruckert C."/>
        </authorList>
    </citation>
    <scope>NUCLEOTIDE SEQUENCE</scope>
    <source>
        <strain evidence="2">VKM Ac-2007</strain>
    </source>
</reference>
<dbReference type="AlphaFoldDB" id="A0A9W6MB56"/>
<evidence type="ECO:0000313" key="3">
    <source>
        <dbReference type="Proteomes" id="UP001143474"/>
    </source>
</evidence>
<dbReference type="Proteomes" id="UP001143474">
    <property type="component" value="Unassembled WGS sequence"/>
</dbReference>
<organism evidence="2 3">
    <name type="scientific">Streptosporangium carneum</name>
    <dbReference type="NCBI Taxonomy" id="47481"/>
    <lineage>
        <taxon>Bacteria</taxon>
        <taxon>Bacillati</taxon>
        <taxon>Actinomycetota</taxon>
        <taxon>Actinomycetes</taxon>
        <taxon>Streptosporangiales</taxon>
        <taxon>Streptosporangiaceae</taxon>
        <taxon>Streptosporangium</taxon>
    </lineage>
</organism>